<dbReference type="OrthoDB" id="4246007at2"/>
<dbReference type="GO" id="GO:0008688">
    <property type="term" value="F:3-(3-hydroxyphenyl)propionate hydroxylase activity"/>
    <property type="evidence" value="ECO:0007669"/>
    <property type="project" value="TreeGrafter"/>
</dbReference>
<dbReference type="Pfam" id="PF01494">
    <property type="entry name" value="FAD_binding_3"/>
    <property type="match status" value="1"/>
</dbReference>
<dbReference type="Proteomes" id="UP000198751">
    <property type="component" value="Chromosome I"/>
</dbReference>
<dbReference type="InterPro" id="IPR050631">
    <property type="entry name" value="PheA/TfdB_FAD_monoxygenase"/>
</dbReference>
<organism evidence="3 4">
    <name type="scientific">Pseudarthrobacter equi</name>
    <dbReference type="NCBI Taxonomy" id="728066"/>
    <lineage>
        <taxon>Bacteria</taxon>
        <taxon>Bacillati</taxon>
        <taxon>Actinomycetota</taxon>
        <taxon>Actinomycetes</taxon>
        <taxon>Micrococcales</taxon>
        <taxon>Micrococcaceae</taxon>
        <taxon>Pseudarthrobacter</taxon>
    </lineage>
</organism>
<protein>
    <submittedName>
        <fullName evidence="3">3-(3-hydroxy-phenyl)propionate hydroxylase</fullName>
    </submittedName>
</protein>
<dbReference type="AlphaFoldDB" id="A0A1H1YS81"/>
<feature type="domain" description="FAD-binding" evidence="2">
    <location>
        <begin position="4"/>
        <end position="339"/>
    </location>
</feature>
<gene>
    <name evidence="3" type="ORF">SAMN04489743_2131</name>
</gene>
<dbReference type="SUPFAM" id="SSF51905">
    <property type="entry name" value="FAD/NAD(P)-binding domain"/>
    <property type="match status" value="1"/>
</dbReference>
<reference evidence="4" key="1">
    <citation type="submission" date="2016-10" db="EMBL/GenBank/DDBJ databases">
        <authorList>
            <person name="Varghese N."/>
            <person name="Submissions S."/>
        </authorList>
    </citation>
    <scope>NUCLEOTIDE SEQUENCE [LARGE SCALE GENOMIC DNA]</scope>
    <source>
        <strain evidence="4">IMMIB L-1606</strain>
    </source>
</reference>
<dbReference type="PANTHER" id="PTHR43476:SF3">
    <property type="entry name" value="FAD-BINDING MONOOXYGENASE"/>
    <property type="match status" value="1"/>
</dbReference>
<dbReference type="RefSeq" id="WP_157693454.1">
    <property type="nucleotide sequence ID" value="NZ_LT629779.1"/>
</dbReference>
<evidence type="ECO:0000259" key="2">
    <source>
        <dbReference type="Pfam" id="PF01494"/>
    </source>
</evidence>
<evidence type="ECO:0000313" key="4">
    <source>
        <dbReference type="Proteomes" id="UP000198751"/>
    </source>
</evidence>
<dbReference type="Gene3D" id="3.50.50.60">
    <property type="entry name" value="FAD/NAD(P)-binding domain"/>
    <property type="match status" value="1"/>
</dbReference>
<dbReference type="EMBL" id="LT629779">
    <property type="protein sequence ID" value="SDT24139.1"/>
    <property type="molecule type" value="Genomic_DNA"/>
</dbReference>
<dbReference type="GO" id="GO:0019622">
    <property type="term" value="P:3-(3-hydroxy)phenylpropionate catabolic process"/>
    <property type="evidence" value="ECO:0007669"/>
    <property type="project" value="TreeGrafter"/>
</dbReference>
<evidence type="ECO:0000313" key="3">
    <source>
        <dbReference type="EMBL" id="SDT24139.1"/>
    </source>
</evidence>
<dbReference type="Gene3D" id="3.30.70.2450">
    <property type="match status" value="1"/>
</dbReference>
<keyword evidence="1" id="KW-0560">Oxidoreductase</keyword>
<sequence length="531" mass="57075">MDDFDVAVVGAGPVGLTAALLLADGGARVVLLETATAPADLPRAISIADETFRTMDRLGLAQALKAESLLGTGSRYFGLNDRPLASSTPVPSRLGHPAKSQFDQPVLEELLWNKAHNHQGIEFLAGAEVTSISQKADGATVGFESGAGAGTVTASWLVGADGGRSFIRESLGIDLVGSTQQERWIVVDLLNVPGAREPFAEFHGNGTRPYVLVPGIKGRLRLEFMLFDHEDADEMTSPEKILELSRPFHPELRAEDVRRAVVYVAHQRLARTYRSGRAFLIGDAAHLMPPFSGQGLNAGLRDALNLSWKLLEVLRGVGTDRLLSTYESERRTHAAKMVKVSRRTGAVVMAVGAFRTNLRDVAFRTVSLIPAVYRYLGSMRFITPPDYRNGVAIKAHRGVDRRVGAWVGLALSQPSVVDDDGSAAPLDSHLGSGWALITLGAGGGGTSESSKFWSLLGARRITLTGSSHEARRNADERVLVDAGSVLALPGLSTPHNVLVRPDRYVAAVFTEQGEQAVIDKLRSYVSPLPRS</sequence>
<proteinExistence type="predicted"/>
<dbReference type="InterPro" id="IPR002938">
    <property type="entry name" value="FAD-bd"/>
</dbReference>
<name>A0A1H1YS81_9MICC</name>
<accession>A0A1H1YS81</accession>
<dbReference type="PANTHER" id="PTHR43476">
    <property type="entry name" value="3-(3-HYDROXY-PHENYL)PROPIONATE/3-HYDROXYCINNAMIC ACID HYDROXYLASE"/>
    <property type="match status" value="1"/>
</dbReference>
<dbReference type="GO" id="GO:0071949">
    <property type="term" value="F:FAD binding"/>
    <property type="evidence" value="ECO:0007669"/>
    <property type="project" value="InterPro"/>
</dbReference>
<dbReference type="InterPro" id="IPR036188">
    <property type="entry name" value="FAD/NAD-bd_sf"/>
</dbReference>
<evidence type="ECO:0000256" key="1">
    <source>
        <dbReference type="ARBA" id="ARBA00023002"/>
    </source>
</evidence>
<dbReference type="PRINTS" id="PR00420">
    <property type="entry name" value="RNGMNOXGNASE"/>
</dbReference>
<keyword evidence="4" id="KW-1185">Reference proteome</keyword>